<dbReference type="OrthoDB" id="4726at2759"/>
<sequence length="125" mass="13989">MRTEAAGNALSLDGKLFMSCILKVVRNSSAQQEAAPVTTSWPPPFPRGIRSPYRSRLRIKTGARSFKWKRDTDIVVPDSVPKRVTTDGNCEEDNELDTAIELQELVPEQLDANEDTELPFVETQV</sequence>
<comment type="caution">
    <text evidence="1">The sequence shown here is derived from an EMBL/GenBank/DDBJ whole genome shotgun (WGS) entry which is preliminary data.</text>
</comment>
<dbReference type="AlphaFoldDB" id="A0A2U1NGQ7"/>
<dbReference type="EMBL" id="PKPP01002869">
    <property type="protein sequence ID" value="PWA72636.1"/>
    <property type="molecule type" value="Genomic_DNA"/>
</dbReference>
<evidence type="ECO:0000313" key="2">
    <source>
        <dbReference type="Proteomes" id="UP000245207"/>
    </source>
</evidence>
<accession>A0A2U1NGQ7</accession>
<protein>
    <submittedName>
        <fullName evidence="1">RNA binding (RRM/RBD/RNP motifs) family protein</fullName>
    </submittedName>
</protein>
<name>A0A2U1NGQ7_ARTAN</name>
<keyword evidence="2" id="KW-1185">Reference proteome</keyword>
<evidence type="ECO:0000313" key="1">
    <source>
        <dbReference type="EMBL" id="PWA72636.1"/>
    </source>
</evidence>
<proteinExistence type="predicted"/>
<dbReference type="Proteomes" id="UP000245207">
    <property type="component" value="Unassembled WGS sequence"/>
</dbReference>
<organism evidence="1 2">
    <name type="scientific">Artemisia annua</name>
    <name type="common">Sweet wormwood</name>
    <dbReference type="NCBI Taxonomy" id="35608"/>
    <lineage>
        <taxon>Eukaryota</taxon>
        <taxon>Viridiplantae</taxon>
        <taxon>Streptophyta</taxon>
        <taxon>Embryophyta</taxon>
        <taxon>Tracheophyta</taxon>
        <taxon>Spermatophyta</taxon>
        <taxon>Magnoliopsida</taxon>
        <taxon>eudicotyledons</taxon>
        <taxon>Gunneridae</taxon>
        <taxon>Pentapetalae</taxon>
        <taxon>asterids</taxon>
        <taxon>campanulids</taxon>
        <taxon>Asterales</taxon>
        <taxon>Asteraceae</taxon>
        <taxon>Asteroideae</taxon>
        <taxon>Anthemideae</taxon>
        <taxon>Artemisiinae</taxon>
        <taxon>Artemisia</taxon>
    </lineage>
</organism>
<reference evidence="1 2" key="1">
    <citation type="journal article" date="2018" name="Mol. Plant">
        <title>The genome of Artemisia annua provides insight into the evolution of Asteraceae family and artemisinin biosynthesis.</title>
        <authorList>
            <person name="Shen Q."/>
            <person name="Zhang L."/>
            <person name="Liao Z."/>
            <person name="Wang S."/>
            <person name="Yan T."/>
            <person name="Shi P."/>
            <person name="Liu M."/>
            <person name="Fu X."/>
            <person name="Pan Q."/>
            <person name="Wang Y."/>
            <person name="Lv Z."/>
            <person name="Lu X."/>
            <person name="Zhang F."/>
            <person name="Jiang W."/>
            <person name="Ma Y."/>
            <person name="Chen M."/>
            <person name="Hao X."/>
            <person name="Li L."/>
            <person name="Tang Y."/>
            <person name="Lv G."/>
            <person name="Zhou Y."/>
            <person name="Sun X."/>
            <person name="Brodelius P.E."/>
            <person name="Rose J.K.C."/>
            <person name="Tang K."/>
        </authorList>
    </citation>
    <scope>NUCLEOTIDE SEQUENCE [LARGE SCALE GENOMIC DNA]</scope>
    <source>
        <strain evidence="2">cv. Huhao1</strain>
        <tissue evidence="1">Leaf</tissue>
    </source>
</reference>
<gene>
    <name evidence="1" type="ORF">CTI12_AA268800</name>
</gene>
<dbReference type="STRING" id="35608.A0A2U1NGQ7"/>